<keyword evidence="5" id="KW-1185">Reference proteome</keyword>
<accession>E4KLW1</accession>
<dbReference type="PANTHER" id="PTHR33969">
    <property type="entry name" value="SEGREGATION AND CONDENSATION PROTEIN A"/>
    <property type="match status" value="1"/>
</dbReference>
<evidence type="ECO:0000313" key="4">
    <source>
        <dbReference type="EMBL" id="EFR32033.1"/>
    </source>
</evidence>
<dbReference type="Gene3D" id="6.10.250.2410">
    <property type="match status" value="1"/>
</dbReference>
<name>E4KLW1_9LACT</name>
<dbReference type="GO" id="GO:0006260">
    <property type="term" value="P:DNA replication"/>
    <property type="evidence" value="ECO:0007669"/>
    <property type="project" value="UniProtKB-UniRule"/>
</dbReference>
<dbReference type="AlphaFoldDB" id="E4KLW1"/>
<keyword evidence="1 3" id="KW-0159">Chromosome partition</keyword>
<evidence type="ECO:0000256" key="3">
    <source>
        <dbReference type="HAMAP-Rule" id="MF_01805"/>
    </source>
</evidence>
<dbReference type="InterPro" id="IPR003768">
    <property type="entry name" value="ScpA"/>
</dbReference>
<evidence type="ECO:0000313" key="5">
    <source>
        <dbReference type="Proteomes" id="UP000005990"/>
    </source>
</evidence>
<evidence type="ECO:0000256" key="1">
    <source>
        <dbReference type="ARBA" id="ARBA00022829"/>
    </source>
</evidence>
<dbReference type="GO" id="GO:0005737">
    <property type="term" value="C:cytoplasm"/>
    <property type="evidence" value="ECO:0007669"/>
    <property type="project" value="UniProtKB-SubCell"/>
</dbReference>
<sequence length="255" mass="29414">MSEIGLNLELEAFQGPFDLLLHLIKELEVDINDIPMREITSQYLAYIHQMQELQLDIVGDYLVMAASLLEIKSRLLLPIEPNPNLEDDYEGQDPRQDLVQQLLLYQQFQTVAGQLNEYQEQRQLLLTKEAHDLSQYQTKVPLELGQISIEGLAEAMQLALAKFEDRQPKLRQIHTESVTVEEKVSYIRQLFKQLKVGQEIDFIDCVTQANPSELIATFMAMLEMVRKQELILSQDFLKGPIKISRKEGMQVNVND</sequence>
<protein>
    <recommendedName>
        <fullName evidence="2 3">Segregation and condensation protein A</fullName>
    </recommendedName>
</protein>
<dbReference type="Pfam" id="PF02616">
    <property type="entry name" value="SMC_ScpA"/>
    <property type="match status" value="1"/>
</dbReference>
<keyword evidence="3" id="KW-0132">Cell division</keyword>
<dbReference type="GO" id="GO:0007059">
    <property type="term" value="P:chromosome segregation"/>
    <property type="evidence" value="ECO:0007669"/>
    <property type="project" value="UniProtKB-UniRule"/>
</dbReference>
<proteinExistence type="inferred from homology"/>
<keyword evidence="3" id="KW-0131">Cell cycle</keyword>
<keyword evidence="3" id="KW-0963">Cytoplasm</keyword>
<organism evidence="4 5">
    <name type="scientific">Eremococcus coleocola ACS-139-V-Col8</name>
    <dbReference type="NCBI Taxonomy" id="908337"/>
    <lineage>
        <taxon>Bacteria</taxon>
        <taxon>Bacillati</taxon>
        <taxon>Bacillota</taxon>
        <taxon>Bacilli</taxon>
        <taxon>Lactobacillales</taxon>
        <taxon>Aerococcaceae</taxon>
        <taxon>Eremococcus</taxon>
    </lineage>
</organism>
<evidence type="ECO:0000256" key="2">
    <source>
        <dbReference type="ARBA" id="ARBA00044777"/>
    </source>
</evidence>
<gene>
    <name evidence="3" type="primary">scpA</name>
    <name evidence="4" type="ORF">HMPREF9257_0944</name>
</gene>
<dbReference type="STRING" id="908337.HMPREF9257_0944"/>
<reference evidence="4 5" key="1">
    <citation type="submission" date="2010-10" db="EMBL/GenBank/DDBJ databases">
        <authorList>
            <person name="Durkin A.S."/>
            <person name="Madupu R."/>
            <person name="Torralba M."/>
            <person name="Gillis M."/>
            <person name="Methe B."/>
            <person name="Sutton G."/>
            <person name="Nelson K.E."/>
        </authorList>
    </citation>
    <scope>NUCLEOTIDE SEQUENCE [LARGE SCALE GENOMIC DNA]</scope>
    <source>
        <strain evidence="4 5">ACS-139-V-Col8</strain>
    </source>
</reference>
<dbReference type="EMBL" id="AENN01000001">
    <property type="protein sequence ID" value="EFR32033.1"/>
    <property type="molecule type" value="Genomic_DNA"/>
</dbReference>
<dbReference type="Proteomes" id="UP000005990">
    <property type="component" value="Unassembled WGS sequence"/>
</dbReference>
<dbReference type="RefSeq" id="WP_006417516.1">
    <property type="nucleotide sequence ID" value="NZ_AENN01000001.1"/>
</dbReference>
<dbReference type="GO" id="GO:0051301">
    <property type="term" value="P:cell division"/>
    <property type="evidence" value="ECO:0007669"/>
    <property type="project" value="UniProtKB-KW"/>
</dbReference>
<dbReference type="PANTHER" id="PTHR33969:SF2">
    <property type="entry name" value="SEGREGATION AND CONDENSATION PROTEIN A"/>
    <property type="match status" value="1"/>
</dbReference>
<comment type="subcellular location">
    <subcellularLocation>
        <location evidence="3">Cytoplasm</location>
    </subcellularLocation>
    <text evidence="3">Associated with two foci at the outer edges of the nucleoid region in young cells, and at four foci within both cell halves in older cells.</text>
</comment>
<comment type="function">
    <text evidence="3">Participates in chromosomal partition during cell division. May act via the formation of a condensin-like complex containing Smc and ScpB that pull DNA away from mid-cell into both cell halves.</text>
</comment>
<comment type="caution">
    <text evidence="4">The sequence shown here is derived from an EMBL/GenBank/DDBJ whole genome shotgun (WGS) entry which is preliminary data.</text>
</comment>
<dbReference type="HAMAP" id="MF_01805">
    <property type="entry name" value="ScpA"/>
    <property type="match status" value="1"/>
</dbReference>
<comment type="similarity">
    <text evidence="3">Belongs to the ScpA family.</text>
</comment>
<comment type="subunit">
    <text evidence="3">Component of a cohesin-like complex composed of ScpA, ScpB and the Smc homodimer, in which ScpA and ScpB bind to the head domain of Smc. The presence of the three proteins is required for the association of the complex with DNA.</text>
</comment>
<dbReference type="OrthoDB" id="9811016at2"/>
<dbReference type="eggNOG" id="COG1354">
    <property type="taxonomic scope" value="Bacteria"/>
</dbReference>